<dbReference type="EMBL" id="CP023004">
    <property type="protein sequence ID" value="AWI08732.1"/>
    <property type="molecule type" value="Genomic_DNA"/>
</dbReference>
<keyword evidence="6" id="KW-1185">Reference proteome</keyword>
<sequence>MRKEKPTEKKAKRWERTNVANLLKLAPGGGYYARVIVNGKQKWRSLKTKIFSVAKLRLADFEREERAKAKRGADAGAKIDGYKCGDLLALFLTEVSVSTETRDASKARIKTSAKALLKTWPDFADTDVRQITSARCREWAQLAQTKGTRFVPPGAKRKPANKSMSPSAFNKTLSVLRGVFALAIKHGLIYVDPSEDLTRMTPARKILALPATVQFNKLVEVIATSGACQARDCADLVMLLAHSGMRLGEAALLTWGSVDFDRETVRVTGTETKELKTLSSERDIPLFPGLKAHLLAMHAKAKSTAADRKVLKVFEAQKALTRACELVGVKRMTHHDLRHLFATRCIESGVDIPTVSRWLGHADGGALAMKTYGHLRQEHSKAQAARVVW</sequence>
<comment type="similarity">
    <text evidence="1">Belongs to the 'phage' integrase family.</text>
</comment>
<dbReference type="GO" id="GO:0006310">
    <property type="term" value="P:DNA recombination"/>
    <property type="evidence" value="ECO:0007669"/>
    <property type="project" value="UniProtKB-KW"/>
</dbReference>
<dbReference type="InterPro" id="IPR011010">
    <property type="entry name" value="DNA_brk_join_enz"/>
</dbReference>
<dbReference type="KEGG" id="elut:CKA38_05210"/>
<dbReference type="PANTHER" id="PTHR30349:SF41">
    <property type="entry name" value="INTEGRASE_RECOMBINASE PROTEIN MJ0367-RELATED"/>
    <property type="match status" value="1"/>
</dbReference>
<keyword evidence="3" id="KW-0233">DNA recombination</keyword>
<organism evidence="5 6">
    <name type="scientific">Ereboglobus luteus</name>
    <dbReference type="NCBI Taxonomy" id="1796921"/>
    <lineage>
        <taxon>Bacteria</taxon>
        <taxon>Pseudomonadati</taxon>
        <taxon>Verrucomicrobiota</taxon>
        <taxon>Opitutia</taxon>
        <taxon>Opitutales</taxon>
        <taxon>Opitutaceae</taxon>
        <taxon>Ereboglobus</taxon>
    </lineage>
</organism>
<accession>A0A2U8E2H6</accession>
<evidence type="ECO:0000256" key="3">
    <source>
        <dbReference type="ARBA" id="ARBA00023172"/>
    </source>
</evidence>
<evidence type="ECO:0000259" key="4">
    <source>
        <dbReference type="PROSITE" id="PS51898"/>
    </source>
</evidence>
<dbReference type="RefSeq" id="WP_108824541.1">
    <property type="nucleotide sequence ID" value="NZ_CP023004.1"/>
</dbReference>
<dbReference type="Proteomes" id="UP000244896">
    <property type="component" value="Chromosome"/>
</dbReference>
<gene>
    <name evidence="5" type="ORF">CKA38_05210</name>
</gene>
<dbReference type="InterPro" id="IPR002104">
    <property type="entry name" value="Integrase_catalytic"/>
</dbReference>
<dbReference type="AlphaFoldDB" id="A0A2U8E2H6"/>
<dbReference type="InterPro" id="IPR010998">
    <property type="entry name" value="Integrase_recombinase_N"/>
</dbReference>
<dbReference type="OrthoDB" id="148546at2"/>
<dbReference type="SUPFAM" id="SSF56349">
    <property type="entry name" value="DNA breaking-rejoining enzymes"/>
    <property type="match status" value="1"/>
</dbReference>
<name>A0A2U8E2H6_9BACT</name>
<dbReference type="PANTHER" id="PTHR30349">
    <property type="entry name" value="PHAGE INTEGRASE-RELATED"/>
    <property type="match status" value="1"/>
</dbReference>
<keyword evidence="2" id="KW-0238">DNA-binding</keyword>
<dbReference type="InterPro" id="IPR050090">
    <property type="entry name" value="Tyrosine_recombinase_XerCD"/>
</dbReference>
<evidence type="ECO:0000313" key="6">
    <source>
        <dbReference type="Proteomes" id="UP000244896"/>
    </source>
</evidence>
<evidence type="ECO:0000313" key="5">
    <source>
        <dbReference type="EMBL" id="AWI08732.1"/>
    </source>
</evidence>
<dbReference type="Gene3D" id="1.10.443.10">
    <property type="entry name" value="Intergrase catalytic core"/>
    <property type="match status" value="1"/>
</dbReference>
<dbReference type="PROSITE" id="PS51898">
    <property type="entry name" value="TYR_RECOMBINASE"/>
    <property type="match status" value="1"/>
</dbReference>
<dbReference type="Gene3D" id="1.10.150.130">
    <property type="match status" value="1"/>
</dbReference>
<evidence type="ECO:0000256" key="2">
    <source>
        <dbReference type="ARBA" id="ARBA00023125"/>
    </source>
</evidence>
<dbReference type="Pfam" id="PF00589">
    <property type="entry name" value="Phage_integrase"/>
    <property type="match status" value="1"/>
</dbReference>
<reference evidence="5 6" key="1">
    <citation type="journal article" date="2018" name="Syst. Appl. Microbiol.">
        <title>Ereboglobus luteus gen. nov. sp. nov. from cockroach guts, and new insights into the oxygen relationship of the genera Opitutus and Didymococcus (Verrucomicrobia: Opitutaceae).</title>
        <authorList>
            <person name="Tegtmeier D."/>
            <person name="Belitz A."/>
            <person name="Radek R."/>
            <person name="Heimerl T."/>
            <person name="Brune A."/>
        </authorList>
    </citation>
    <scope>NUCLEOTIDE SEQUENCE [LARGE SCALE GENOMIC DNA]</scope>
    <source>
        <strain evidence="5 6">Ho45</strain>
    </source>
</reference>
<dbReference type="CDD" id="cd01189">
    <property type="entry name" value="INT_ICEBs1_C_like"/>
    <property type="match status" value="1"/>
</dbReference>
<dbReference type="InterPro" id="IPR013762">
    <property type="entry name" value="Integrase-like_cat_sf"/>
</dbReference>
<evidence type="ECO:0000256" key="1">
    <source>
        <dbReference type="ARBA" id="ARBA00008857"/>
    </source>
</evidence>
<feature type="domain" description="Tyr recombinase" evidence="4">
    <location>
        <begin position="204"/>
        <end position="385"/>
    </location>
</feature>
<proteinExistence type="inferred from homology"/>
<protein>
    <recommendedName>
        <fullName evidence="4">Tyr recombinase domain-containing protein</fullName>
    </recommendedName>
</protein>
<dbReference type="GO" id="GO:0015074">
    <property type="term" value="P:DNA integration"/>
    <property type="evidence" value="ECO:0007669"/>
    <property type="project" value="InterPro"/>
</dbReference>
<dbReference type="GO" id="GO:0003677">
    <property type="term" value="F:DNA binding"/>
    <property type="evidence" value="ECO:0007669"/>
    <property type="project" value="UniProtKB-KW"/>
</dbReference>